<keyword evidence="1" id="KW-1185">Reference proteome</keyword>
<organism evidence="1 2">
    <name type="scientific">Ascaris lumbricoides</name>
    <name type="common">Giant roundworm</name>
    <dbReference type="NCBI Taxonomy" id="6252"/>
    <lineage>
        <taxon>Eukaryota</taxon>
        <taxon>Metazoa</taxon>
        <taxon>Ecdysozoa</taxon>
        <taxon>Nematoda</taxon>
        <taxon>Chromadorea</taxon>
        <taxon>Rhabditida</taxon>
        <taxon>Spirurina</taxon>
        <taxon>Ascaridomorpha</taxon>
        <taxon>Ascaridoidea</taxon>
        <taxon>Ascarididae</taxon>
        <taxon>Ascaris</taxon>
    </lineage>
</organism>
<accession>A0A0M3HM80</accession>
<dbReference type="WBParaSite" id="ALUE_0000262501-mRNA-1">
    <property type="protein sequence ID" value="ALUE_0000262501-mRNA-1"/>
    <property type="gene ID" value="ALUE_0000262501"/>
</dbReference>
<name>A0A0M3HM80_ASCLU</name>
<dbReference type="Proteomes" id="UP000036681">
    <property type="component" value="Unplaced"/>
</dbReference>
<sequence length="48" mass="5697">MFTNKNGRMGEISKKTNESQFNITLVQLRYTCVMKENMRTMNWASIIH</sequence>
<evidence type="ECO:0000313" key="2">
    <source>
        <dbReference type="WBParaSite" id="ALUE_0000262501-mRNA-1"/>
    </source>
</evidence>
<reference evidence="2" key="1">
    <citation type="submission" date="2017-02" db="UniProtKB">
        <authorList>
            <consortium name="WormBaseParasite"/>
        </authorList>
    </citation>
    <scope>IDENTIFICATION</scope>
</reference>
<dbReference type="AlphaFoldDB" id="A0A0M3HM80"/>
<protein>
    <submittedName>
        <fullName evidence="2">Uncharacterized protein</fullName>
    </submittedName>
</protein>
<evidence type="ECO:0000313" key="1">
    <source>
        <dbReference type="Proteomes" id="UP000036681"/>
    </source>
</evidence>
<proteinExistence type="predicted"/>